<protein>
    <submittedName>
        <fullName evidence="2">Uncharacterized protein DUF3343</fullName>
    </submittedName>
</protein>
<dbReference type="RefSeq" id="WP_115457153.1">
    <property type="nucleotide sequence ID" value="NZ_QRAP01000001.1"/>
</dbReference>
<dbReference type="OrthoDB" id="6464147at2"/>
<gene>
    <name evidence="2" type="ORF">C8D90_101890</name>
</gene>
<keyword evidence="3" id="KW-1185">Reference proteome</keyword>
<dbReference type="InterPro" id="IPR021778">
    <property type="entry name" value="Se/S_carrier-like"/>
</dbReference>
<dbReference type="EMBL" id="QRAP01000001">
    <property type="protein sequence ID" value="RDK97440.1"/>
    <property type="molecule type" value="Genomic_DNA"/>
</dbReference>
<dbReference type="Proteomes" id="UP000254848">
    <property type="component" value="Unassembled WGS sequence"/>
</dbReference>
<organism evidence="2 3">
    <name type="scientific">Enterobacillus tribolii</name>
    <dbReference type="NCBI Taxonomy" id="1487935"/>
    <lineage>
        <taxon>Bacteria</taxon>
        <taxon>Pseudomonadati</taxon>
        <taxon>Pseudomonadota</taxon>
        <taxon>Gammaproteobacteria</taxon>
        <taxon>Enterobacterales</taxon>
        <taxon>Hafniaceae</taxon>
        <taxon>Enterobacillus</taxon>
    </lineage>
</organism>
<comment type="caution">
    <text evidence="2">The sequence shown here is derived from an EMBL/GenBank/DDBJ whole genome shotgun (WGS) entry which is preliminary data.</text>
</comment>
<sequence>MTPGYLFLFHTSLGAIKLKKALAARDVAFRVIDAPRRLTAECGVAVAFTLDGDEAFRSFLNQDVSAVYRVDDGEPALLWQDER</sequence>
<evidence type="ECO:0000259" key="1">
    <source>
        <dbReference type="Pfam" id="PF11823"/>
    </source>
</evidence>
<dbReference type="Pfam" id="PF11823">
    <property type="entry name" value="Se_S_carrier"/>
    <property type="match status" value="1"/>
</dbReference>
<reference evidence="2 3" key="1">
    <citation type="submission" date="2018-07" db="EMBL/GenBank/DDBJ databases">
        <title>Genomic Encyclopedia of Type Strains, Phase IV (KMG-IV): sequencing the most valuable type-strain genomes for metagenomic binning, comparative biology and taxonomic classification.</title>
        <authorList>
            <person name="Goeker M."/>
        </authorList>
    </citation>
    <scope>NUCLEOTIDE SEQUENCE [LARGE SCALE GENOMIC DNA]</scope>
    <source>
        <strain evidence="2 3">DSM 103736</strain>
    </source>
</reference>
<dbReference type="AlphaFoldDB" id="A0A370R4U8"/>
<proteinExistence type="predicted"/>
<feature type="domain" description="Putative Se/S carrier protein-like" evidence="1">
    <location>
        <begin position="5"/>
        <end position="61"/>
    </location>
</feature>
<evidence type="ECO:0000313" key="2">
    <source>
        <dbReference type="EMBL" id="RDK97440.1"/>
    </source>
</evidence>
<accession>A0A370R4U8</accession>
<name>A0A370R4U8_9GAMM</name>
<evidence type="ECO:0000313" key="3">
    <source>
        <dbReference type="Proteomes" id="UP000254848"/>
    </source>
</evidence>